<dbReference type="GO" id="GO:0004386">
    <property type="term" value="F:helicase activity"/>
    <property type="evidence" value="ECO:0007669"/>
    <property type="project" value="UniProtKB-KW"/>
</dbReference>
<evidence type="ECO:0000259" key="7">
    <source>
        <dbReference type="PROSITE" id="PS51194"/>
    </source>
</evidence>
<evidence type="ECO:0000313" key="8">
    <source>
        <dbReference type="EMBL" id="KAB2932662.1"/>
    </source>
</evidence>
<dbReference type="InterPro" id="IPR010225">
    <property type="entry name" value="HrpB"/>
</dbReference>
<dbReference type="GO" id="GO:0003676">
    <property type="term" value="F:nucleic acid binding"/>
    <property type="evidence" value="ECO:0007669"/>
    <property type="project" value="InterPro"/>
</dbReference>
<dbReference type="CDD" id="cd18791">
    <property type="entry name" value="SF2_C_RHA"/>
    <property type="match status" value="1"/>
</dbReference>
<dbReference type="InterPro" id="IPR011545">
    <property type="entry name" value="DEAD/DEAH_box_helicase_dom"/>
</dbReference>
<dbReference type="InterPro" id="IPR007502">
    <property type="entry name" value="Helicase-assoc_dom"/>
</dbReference>
<dbReference type="SMART" id="SM00847">
    <property type="entry name" value="HA2"/>
    <property type="match status" value="1"/>
</dbReference>
<name>A0A833H1V0_9LEPT</name>
<keyword evidence="3 8" id="KW-0347">Helicase</keyword>
<dbReference type="InterPro" id="IPR014001">
    <property type="entry name" value="Helicase_ATP-bd"/>
</dbReference>
<dbReference type="AlphaFoldDB" id="A0A833H1V0"/>
<dbReference type="Pfam" id="PF00270">
    <property type="entry name" value="DEAD"/>
    <property type="match status" value="1"/>
</dbReference>
<evidence type="ECO:0000256" key="2">
    <source>
        <dbReference type="ARBA" id="ARBA00022801"/>
    </source>
</evidence>
<evidence type="ECO:0000313" key="9">
    <source>
        <dbReference type="Proteomes" id="UP000460298"/>
    </source>
</evidence>
<dbReference type="InterPro" id="IPR001650">
    <property type="entry name" value="Helicase_C-like"/>
</dbReference>
<dbReference type="InterPro" id="IPR013689">
    <property type="entry name" value="RNA_helicase_ATP-dep_HrpB_C"/>
</dbReference>
<dbReference type="InterPro" id="IPR027417">
    <property type="entry name" value="P-loop_NTPase"/>
</dbReference>
<organism evidence="8 9">
    <name type="scientific">Leptonema illini</name>
    <dbReference type="NCBI Taxonomy" id="183"/>
    <lineage>
        <taxon>Bacteria</taxon>
        <taxon>Pseudomonadati</taxon>
        <taxon>Spirochaetota</taxon>
        <taxon>Spirochaetia</taxon>
        <taxon>Leptospirales</taxon>
        <taxon>Leptospiraceae</taxon>
        <taxon>Leptonema</taxon>
    </lineage>
</organism>
<dbReference type="InterPro" id="IPR049614">
    <property type="entry name" value="HrpB_DEXH"/>
</dbReference>
<accession>A0A833H1V0</accession>
<feature type="domain" description="Helicase ATP-binding" evidence="6">
    <location>
        <begin position="15"/>
        <end position="177"/>
    </location>
</feature>
<keyword evidence="4" id="KW-0067">ATP-binding</keyword>
<dbReference type="InterPro" id="IPR048333">
    <property type="entry name" value="HA2_WH"/>
</dbReference>
<evidence type="ECO:0000256" key="3">
    <source>
        <dbReference type="ARBA" id="ARBA00022806"/>
    </source>
</evidence>
<dbReference type="SUPFAM" id="SSF52540">
    <property type="entry name" value="P-loop containing nucleoside triphosphate hydrolases"/>
    <property type="match status" value="1"/>
</dbReference>
<keyword evidence="1" id="KW-0547">Nucleotide-binding</keyword>
<feature type="domain" description="Helicase C-terminal" evidence="7">
    <location>
        <begin position="223"/>
        <end position="386"/>
    </location>
</feature>
<dbReference type="SMART" id="SM00487">
    <property type="entry name" value="DEXDc"/>
    <property type="match status" value="1"/>
</dbReference>
<keyword evidence="2" id="KW-0378">Hydrolase</keyword>
<sequence length="855" mass="94853">MQSDFPVQSLIEPLRRQLTERRFAVLQAPPGAGKTTVLPQSLLPLLSAGQSIVMLQPRRIAAVQAASRIASLLGEQVGQTVGYSIRFERRVSAKTRIEIVTEGMLTARLQRDPELTGVGLVIFDEFHERSLQSDLGLAFVLEAATLCDDLRILVMSATLDGTAVSRLLDNAPVLKVDVRRFEVQIEYEDACRLYRSQGLRGAADFIERGQYLSQAFYKALLSAVRHTLQRTEKDILVFLPGQGEIRRAATILGESLPDLPVVPLYGELSRKEQDEALRYDPGRRRLILATNVAQTSLTIEGVDAVIDSGFERRQRYDAGSGMSRLELMRIAKDAAEQRAGRAGRLADGYCLRMCSRSEFDALTERTPPEIAEADLAGFLLELRERGASPDELCLLDRPPAAALSRASKLLHELGALTEDRITATGRQMARLPLHPRLSRMLVASLEAPRGPRGQKESSDSHSGLHEAADLAALLSERDPLRFRPDEPFTADLQRRLDWQTSQRGRNANERLVRIADSLVRSVRESGRTAREQAETQVAPSVTPASLAALLALAFPDRIAKRRTSQSSEYLLTNGTGAILNESDPLRESEWLVVADLDTQAKARIRLALAADATDVVREDSVSIRRVMRPVASGFQIVEEERLGAITLRSRVLRSDEADASTIIDATLSRICEGEEWTNDAKALSLIQRVECLREAGFDDLPACDTTTLIAEADRWLRPFIGPTGTIAEFSTPLFSRFSTEQRRLIERLAPESIAVPSGSLIRIDYAIRPPVLAVKLQELFGLIETPRIGDGRIPLTLHLLSPAGRPVQITNDLRSFWTNTYADVRKELRGRYPKHPWPEDPLSAVPTRKTKRHTG</sequence>
<dbReference type="PROSITE" id="PS51194">
    <property type="entry name" value="HELICASE_CTER"/>
    <property type="match status" value="1"/>
</dbReference>
<evidence type="ECO:0000256" key="5">
    <source>
        <dbReference type="SAM" id="MobiDB-lite"/>
    </source>
</evidence>
<dbReference type="Pfam" id="PF04408">
    <property type="entry name" value="WHD_HA2"/>
    <property type="match status" value="1"/>
</dbReference>
<dbReference type="PROSITE" id="PS51192">
    <property type="entry name" value="HELICASE_ATP_BIND_1"/>
    <property type="match status" value="1"/>
</dbReference>
<evidence type="ECO:0000256" key="1">
    <source>
        <dbReference type="ARBA" id="ARBA00022741"/>
    </source>
</evidence>
<protein>
    <submittedName>
        <fullName evidence="8">ATP-dependent helicase HrpB</fullName>
    </submittedName>
</protein>
<dbReference type="Gene3D" id="3.40.50.300">
    <property type="entry name" value="P-loop containing nucleotide triphosphate hydrolases"/>
    <property type="match status" value="2"/>
</dbReference>
<feature type="region of interest" description="Disordered" evidence="5">
    <location>
        <begin position="835"/>
        <end position="855"/>
    </location>
</feature>
<dbReference type="Pfam" id="PF08482">
    <property type="entry name" value="HrpB_C"/>
    <property type="match status" value="1"/>
</dbReference>
<dbReference type="GO" id="GO:0005524">
    <property type="term" value="F:ATP binding"/>
    <property type="evidence" value="ECO:0007669"/>
    <property type="project" value="UniProtKB-KW"/>
</dbReference>
<dbReference type="EMBL" id="WBUI01000008">
    <property type="protein sequence ID" value="KAB2932662.1"/>
    <property type="molecule type" value="Genomic_DNA"/>
</dbReference>
<gene>
    <name evidence="8" type="primary">hrpB</name>
    <name evidence="8" type="ORF">F9K24_09790</name>
</gene>
<reference evidence="8 9" key="1">
    <citation type="submission" date="2019-10" db="EMBL/GenBank/DDBJ databases">
        <title>Extracellular Electron Transfer in a Candidatus Methanoperedens spp. Enrichment Culture.</title>
        <authorList>
            <person name="Berger S."/>
            <person name="Rangel Shaw D."/>
            <person name="Berben T."/>
            <person name="In 'T Zandt M."/>
            <person name="Frank J."/>
            <person name="Reimann J."/>
            <person name="Jetten M.S.M."/>
            <person name="Welte C.U."/>
        </authorList>
    </citation>
    <scope>NUCLEOTIDE SEQUENCE [LARGE SCALE GENOMIC DNA]</scope>
    <source>
        <strain evidence="8">SB12</strain>
    </source>
</reference>
<dbReference type="Proteomes" id="UP000460298">
    <property type="component" value="Unassembled WGS sequence"/>
</dbReference>
<dbReference type="PANTHER" id="PTHR43519:SF1">
    <property type="entry name" value="ATP-DEPENDENT RNA HELICASE HRPB"/>
    <property type="match status" value="1"/>
</dbReference>
<dbReference type="PIRSF" id="PIRSF005496">
    <property type="entry name" value="ATP_hel_hrpB"/>
    <property type="match status" value="1"/>
</dbReference>
<dbReference type="SMART" id="SM00490">
    <property type="entry name" value="HELICc"/>
    <property type="match status" value="1"/>
</dbReference>
<dbReference type="FunFam" id="3.40.50.300:FF:002125">
    <property type="entry name" value="ATP-dependent helicase HrpB"/>
    <property type="match status" value="1"/>
</dbReference>
<dbReference type="Gene3D" id="1.20.120.1080">
    <property type="match status" value="1"/>
</dbReference>
<dbReference type="Pfam" id="PF00271">
    <property type="entry name" value="Helicase_C"/>
    <property type="match status" value="1"/>
</dbReference>
<dbReference type="PANTHER" id="PTHR43519">
    <property type="entry name" value="ATP-DEPENDENT RNA HELICASE HRPB"/>
    <property type="match status" value="1"/>
</dbReference>
<dbReference type="GO" id="GO:0016787">
    <property type="term" value="F:hydrolase activity"/>
    <property type="evidence" value="ECO:0007669"/>
    <property type="project" value="UniProtKB-KW"/>
</dbReference>
<dbReference type="NCBIfam" id="TIGR01970">
    <property type="entry name" value="DEAH_box_HrpB"/>
    <property type="match status" value="1"/>
</dbReference>
<comment type="caution">
    <text evidence="8">The sequence shown here is derived from an EMBL/GenBank/DDBJ whole genome shotgun (WGS) entry which is preliminary data.</text>
</comment>
<evidence type="ECO:0000259" key="6">
    <source>
        <dbReference type="PROSITE" id="PS51192"/>
    </source>
</evidence>
<proteinExistence type="predicted"/>
<dbReference type="CDD" id="cd17990">
    <property type="entry name" value="DEXHc_HrpB"/>
    <property type="match status" value="1"/>
</dbReference>
<evidence type="ECO:0000256" key="4">
    <source>
        <dbReference type="ARBA" id="ARBA00022840"/>
    </source>
</evidence>